<dbReference type="OrthoDB" id="8722893at2"/>
<organism evidence="1 2">
    <name type="scientific">Gluconobacter wancherniae NBRC 103581</name>
    <dbReference type="NCBI Taxonomy" id="656744"/>
    <lineage>
        <taxon>Bacteria</taxon>
        <taxon>Pseudomonadati</taxon>
        <taxon>Pseudomonadota</taxon>
        <taxon>Alphaproteobacteria</taxon>
        <taxon>Acetobacterales</taxon>
        <taxon>Acetobacteraceae</taxon>
        <taxon>Gluconobacter</taxon>
    </lineage>
</organism>
<gene>
    <name evidence="1" type="ORF">GWA01_23720</name>
</gene>
<dbReference type="InterPro" id="IPR024651">
    <property type="entry name" value="FAD-SLDH_ssu"/>
</dbReference>
<sequence length="183" mass="19865">MKNLTDPNVIPVFLSRRRLLALSGASLAAAALVSRESVNAQDIVTSDHSNVSDFMEFSRFATGHKNLDLAIGSALLLALEAQNNSFPSQMASLRELVSKNGYANVEALEEAIQSNPLHPVLLSVVKAWYAGVVESGTTAKVYAFEKALMYQPSRDVVVIPTYAHDGPNYWVAQPNAVEAMPEF</sequence>
<dbReference type="RefSeq" id="WP_146798297.1">
    <property type="nucleotide sequence ID" value="NZ_BARC01000001.1"/>
</dbReference>
<dbReference type="AlphaFoldDB" id="A0A511B4F4"/>
<evidence type="ECO:0000313" key="2">
    <source>
        <dbReference type="Proteomes" id="UP000321230"/>
    </source>
</evidence>
<accession>A0A511B4F4</accession>
<dbReference type="Proteomes" id="UP000321230">
    <property type="component" value="Unassembled WGS sequence"/>
</dbReference>
<name>A0A511B4F4_9PROT</name>
<proteinExistence type="predicted"/>
<evidence type="ECO:0000313" key="1">
    <source>
        <dbReference type="EMBL" id="GEK94602.1"/>
    </source>
</evidence>
<dbReference type="EMBL" id="BJUZ01000004">
    <property type="protein sequence ID" value="GEK94602.1"/>
    <property type="molecule type" value="Genomic_DNA"/>
</dbReference>
<reference evidence="1 2" key="1">
    <citation type="submission" date="2019-07" db="EMBL/GenBank/DDBJ databases">
        <title>Whole genome shotgun sequence of Gluconobacter wancherniae NBRC 103581.</title>
        <authorList>
            <person name="Hosoyama A."/>
            <person name="Uohara A."/>
            <person name="Ohji S."/>
            <person name="Ichikawa N."/>
        </authorList>
    </citation>
    <scope>NUCLEOTIDE SEQUENCE [LARGE SCALE GENOMIC DNA]</scope>
    <source>
        <strain evidence="1 2">NBRC 103581</strain>
    </source>
</reference>
<comment type="caution">
    <text evidence="1">The sequence shown here is derived from an EMBL/GenBank/DDBJ whole genome shotgun (WGS) entry which is preliminary data.</text>
</comment>
<protein>
    <recommendedName>
        <fullName evidence="3">Dehydrogenase</fullName>
    </recommendedName>
</protein>
<evidence type="ECO:0008006" key="3">
    <source>
        <dbReference type="Google" id="ProtNLM"/>
    </source>
</evidence>
<keyword evidence="2" id="KW-1185">Reference proteome</keyword>
<dbReference type="Pfam" id="PF12318">
    <property type="entry name" value="FAD-SLDH"/>
    <property type="match status" value="1"/>
</dbReference>
<dbReference type="InterPro" id="IPR006311">
    <property type="entry name" value="TAT_signal"/>
</dbReference>
<dbReference type="PROSITE" id="PS51318">
    <property type="entry name" value="TAT"/>
    <property type="match status" value="1"/>
</dbReference>